<dbReference type="Pfam" id="PF13181">
    <property type="entry name" value="TPR_8"/>
    <property type="match status" value="1"/>
</dbReference>
<proteinExistence type="inferred from homology"/>
<evidence type="ECO:0000256" key="1">
    <source>
        <dbReference type="ARBA" id="ARBA00022737"/>
    </source>
</evidence>
<evidence type="ECO:0000259" key="7">
    <source>
        <dbReference type="Pfam" id="PF18972"/>
    </source>
</evidence>
<evidence type="ECO:0000256" key="6">
    <source>
        <dbReference type="SAM" id="MobiDB-lite"/>
    </source>
</evidence>
<organism evidence="8 9">
    <name type="scientific">Wickerhamomyces pijperi</name>
    <name type="common">Yeast</name>
    <name type="synonym">Pichia pijperi</name>
    <dbReference type="NCBI Taxonomy" id="599730"/>
    <lineage>
        <taxon>Eukaryota</taxon>
        <taxon>Fungi</taxon>
        <taxon>Dikarya</taxon>
        <taxon>Ascomycota</taxon>
        <taxon>Saccharomycotina</taxon>
        <taxon>Saccharomycetes</taxon>
        <taxon>Phaffomycetales</taxon>
        <taxon>Wickerhamomycetaceae</taxon>
        <taxon>Wickerhamomyces</taxon>
    </lineage>
</organism>
<evidence type="ECO:0000256" key="3">
    <source>
        <dbReference type="ARBA" id="ARBA00023602"/>
    </source>
</evidence>
<dbReference type="PROSITE" id="PS50005">
    <property type="entry name" value="TPR"/>
    <property type="match status" value="1"/>
</dbReference>
<reference evidence="8" key="2">
    <citation type="submission" date="2021-01" db="EMBL/GenBank/DDBJ databases">
        <authorList>
            <person name="Schikora-Tamarit M.A."/>
        </authorList>
    </citation>
    <scope>NUCLEOTIDE SEQUENCE</scope>
    <source>
        <strain evidence="8">CBS2887</strain>
    </source>
</reference>
<dbReference type="SUPFAM" id="SSF48452">
    <property type="entry name" value="TPR-like"/>
    <property type="match status" value="1"/>
</dbReference>
<dbReference type="GO" id="GO:0051879">
    <property type="term" value="F:Hsp90 protein binding"/>
    <property type="evidence" value="ECO:0007669"/>
    <property type="project" value="InterPro"/>
</dbReference>
<keyword evidence="1" id="KW-0677">Repeat</keyword>
<dbReference type="PANTHER" id="PTHR46035">
    <property type="entry name" value="TETRATRICOPEPTIDE REPEAT PROTEIN 4"/>
    <property type="match status" value="1"/>
</dbReference>
<feature type="domain" description="Cns1/TTC4 wheel" evidence="7">
    <location>
        <begin position="255"/>
        <end position="372"/>
    </location>
</feature>
<dbReference type="GO" id="GO:0005634">
    <property type="term" value="C:nucleus"/>
    <property type="evidence" value="ECO:0007669"/>
    <property type="project" value="TreeGrafter"/>
</dbReference>
<evidence type="ECO:0000256" key="5">
    <source>
        <dbReference type="SAM" id="Coils"/>
    </source>
</evidence>
<dbReference type="OrthoDB" id="420195at2759"/>
<dbReference type="Proteomes" id="UP000774326">
    <property type="component" value="Unassembled WGS sequence"/>
</dbReference>
<dbReference type="GO" id="GO:0005829">
    <property type="term" value="C:cytosol"/>
    <property type="evidence" value="ECO:0007669"/>
    <property type="project" value="TreeGrafter"/>
</dbReference>
<evidence type="ECO:0000313" key="8">
    <source>
        <dbReference type="EMBL" id="KAH3683121.1"/>
    </source>
</evidence>
<dbReference type="InterPro" id="IPR044059">
    <property type="entry name" value="Csn1/TTC4_wheel"/>
</dbReference>
<dbReference type="Pfam" id="PF18972">
    <property type="entry name" value="Wheel"/>
    <property type="match status" value="1"/>
</dbReference>
<dbReference type="InterPro" id="IPR019734">
    <property type="entry name" value="TPR_rpt"/>
</dbReference>
<evidence type="ECO:0000256" key="2">
    <source>
        <dbReference type="ARBA" id="ARBA00022803"/>
    </source>
</evidence>
<reference evidence="8" key="1">
    <citation type="journal article" date="2021" name="Open Biol.">
        <title>Shared evolutionary footprints suggest mitochondrial oxidative damage underlies multiple complex I losses in fungi.</title>
        <authorList>
            <person name="Schikora-Tamarit M.A."/>
            <person name="Marcet-Houben M."/>
            <person name="Nosek J."/>
            <person name="Gabaldon T."/>
        </authorList>
    </citation>
    <scope>NUCLEOTIDE SEQUENCE</scope>
    <source>
        <strain evidence="8">CBS2887</strain>
    </source>
</reference>
<name>A0A9P8TLW5_WICPI</name>
<dbReference type="EMBL" id="JAEUBG010003223">
    <property type="protein sequence ID" value="KAH3683121.1"/>
    <property type="molecule type" value="Genomic_DNA"/>
</dbReference>
<keyword evidence="2 4" id="KW-0802">TPR repeat</keyword>
<feature type="compositionally biased region" description="Basic and acidic residues" evidence="6">
    <location>
        <begin position="1"/>
        <end position="13"/>
    </location>
</feature>
<protein>
    <recommendedName>
        <fullName evidence="7">Cns1/TTC4 wheel domain-containing protein</fullName>
    </recommendedName>
</protein>
<evidence type="ECO:0000256" key="4">
    <source>
        <dbReference type="PROSITE-ProRule" id="PRU00339"/>
    </source>
</evidence>
<dbReference type="PANTHER" id="PTHR46035:SF1">
    <property type="entry name" value="TETRATRICOPEPTIDE REPEAT PROTEIN 4"/>
    <property type="match status" value="1"/>
</dbReference>
<comment type="similarity">
    <text evidence="3">Belongs to the TTC4 family.</text>
</comment>
<evidence type="ECO:0000313" key="9">
    <source>
        <dbReference type="Proteomes" id="UP000774326"/>
    </source>
</evidence>
<keyword evidence="5" id="KW-0175">Coiled coil</keyword>
<dbReference type="Gene3D" id="1.25.40.10">
    <property type="entry name" value="Tetratricopeptide repeat domain"/>
    <property type="match status" value="1"/>
</dbReference>
<feature type="repeat" description="TPR" evidence="4">
    <location>
        <begin position="154"/>
        <end position="187"/>
    </location>
</feature>
<dbReference type="GO" id="GO:0006457">
    <property type="term" value="P:protein folding"/>
    <property type="evidence" value="ECO:0007669"/>
    <property type="project" value="TreeGrafter"/>
</dbReference>
<keyword evidence="9" id="KW-1185">Reference proteome</keyword>
<dbReference type="GO" id="GO:0030544">
    <property type="term" value="F:Hsp70 protein binding"/>
    <property type="evidence" value="ECO:0007669"/>
    <property type="project" value="TreeGrafter"/>
</dbReference>
<dbReference type="SMART" id="SM00028">
    <property type="entry name" value="TPR"/>
    <property type="match status" value="3"/>
</dbReference>
<dbReference type="InterPro" id="IPR011990">
    <property type="entry name" value="TPR-like_helical_dom_sf"/>
</dbReference>
<feature type="coiled-coil region" evidence="5">
    <location>
        <begin position="197"/>
        <end position="228"/>
    </location>
</feature>
<sequence>MSEEQPKQFEKPKRYVPGPGDPSLPPQLTQLSSKTVDDVMEELNRSPFFMTKLDESDGDGGSNLELEALKALAYDGEPDEIALNFKNQGNGQYKIKLYKSAIEFYDKGIAVKCGVADLDASLFLNRAACNLELKNYRRCINDCKQSLTFDPKNIKAYYRMARAFSALEKFEEAKEALEFGLKFDAENKASLDLLTKISKREEEIKAIAEKKEQERQTKERIATNLQTAIQLRNYTNINTKNPADLLKDSPIHLEDPEDIESQLILPATIIYPSTSEFDFIATISELTTAEEIIEMVLDRPQEWHEDPKHKNFTLKEMQAYMESESGGLIKIGKKATLMKALATPKPIIPLLDNSIRLYLIPKVDAESWLGTWDKAVAIKRRTGAM</sequence>
<feature type="region of interest" description="Disordered" evidence="6">
    <location>
        <begin position="1"/>
        <end position="36"/>
    </location>
</feature>
<accession>A0A9P8TLW5</accession>
<dbReference type="CDD" id="cd21381">
    <property type="entry name" value="CTWD_TTC4"/>
    <property type="match status" value="1"/>
</dbReference>
<gene>
    <name evidence="8" type="ORF">WICPIJ_005904</name>
</gene>
<dbReference type="AlphaFoldDB" id="A0A9P8TLW5"/>
<comment type="caution">
    <text evidence="8">The sequence shown here is derived from an EMBL/GenBank/DDBJ whole genome shotgun (WGS) entry which is preliminary data.</text>
</comment>